<protein>
    <submittedName>
        <fullName evidence="9">SH3 domain protein</fullName>
    </submittedName>
</protein>
<dbReference type="STRING" id="1121400.SAMN02746065_103169"/>
<dbReference type="RefSeq" id="WP_170923697.1">
    <property type="nucleotide sequence ID" value="NZ_FWXY01000003.1"/>
</dbReference>
<dbReference type="SMART" id="SM00287">
    <property type="entry name" value="SH3b"/>
    <property type="match status" value="1"/>
</dbReference>
<keyword evidence="5 7" id="KW-0472">Membrane</keyword>
<feature type="domain" description="SH3b" evidence="8">
    <location>
        <begin position="25"/>
        <end position="89"/>
    </location>
</feature>
<comment type="subcellular location">
    <subcellularLocation>
        <location evidence="1">Membrane</location>
        <topology evidence="1">Single-pass membrane protein</topology>
    </subcellularLocation>
</comment>
<dbReference type="InterPro" id="IPR016476">
    <property type="entry name" value="SH3_dom_pro"/>
</dbReference>
<evidence type="ECO:0000313" key="9">
    <source>
        <dbReference type="EMBL" id="SMC51638.1"/>
    </source>
</evidence>
<organism evidence="9 10">
    <name type="scientific">Desulfocicer vacuolatum DSM 3385</name>
    <dbReference type="NCBI Taxonomy" id="1121400"/>
    <lineage>
        <taxon>Bacteria</taxon>
        <taxon>Pseudomonadati</taxon>
        <taxon>Thermodesulfobacteriota</taxon>
        <taxon>Desulfobacteria</taxon>
        <taxon>Desulfobacterales</taxon>
        <taxon>Desulfobacteraceae</taxon>
        <taxon>Desulfocicer</taxon>
    </lineage>
</organism>
<dbReference type="Proteomes" id="UP000192418">
    <property type="component" value="Unassembled WGS sequence"/>
</dbReference>
<keyword evidence="2 7" id="KW-0812">Transmembrane</keyword>
<dbReference type="Gene3D" id="2.30.30.40">
    <property type="entry name" value="SH3 Domains"/>
    <property type="match status" value="1"/>
</dbReference>
<dbReference type="InterPro" id="IPR003646">
    <property type="entry name" value="SH3-like_bac-type"/>
</dbReference>
<evidence type="ECO:0000256" key="6">
    <source>
        <dbReference type="SAM" id="Coils"/>
    </source>
</evidence>
<keyword evidence="6" id="KW-0175">Coiled coil</keyword>
<evidence type="ECO:0000256" key="7">
    <source>
        <dbReference type="SAM" id="Phobius"/>
    </source>
</evidence>
<dbReference type="NCBIfam" id="TIGR04211">
    <property type="entry name" value="SH3_and_anchor"/>
    <property type="match status" value="1"/>
</dbReference>
<feature type="coiled-coil region" evidence="6">
    <location>
        <begin position="95"/>
        <end position="139"/>
    </location>
</feature>
<evidence type="ECO:0000313" key="10">
    <source>
        <dbReference type="Proteomes" id="UP000192418"/>
    </source>
</evidence>
<evidence type="ECO:0000256" key="4">
    <source>
        <dbReference type="ARBA" id="ARBA00022989"/>
    </source>
</evidence>
<accession>A0A1W1ZU74</accession>
<proteinExistence type="predicted"/>
<keyword evidence="3" id="KW-0732">Signal</keyword>
<sequence>MTRFAKCSFIVLVFSFVLFVGISFAETVYVGGVMKITMRRGPGTKHKIIAMVATGDSLNIVENGRDWTRVRNSAGKVGWVLTRFITRDVPMKRQVEVLEKKNKDLTHLLEKIKQENRDFQTTREKLAVIEDAYNRLKKKSADFLALEAAHEEMAQAFTQQKDRILTLESRLNKEDIKWFLSGAGVLVVGILLGVSTRRKKHRSLL</sequence>
<feature type="transmembrane region" description="Helical" evidence="7">
    <location>
        <begin position="178"/>
        <end position="196"/>
    </location>
</feature>
<evidence type="ECO:0000256" key="5">
    <source>
        <dbReference type="ARBA" id="ARBA00023136"/>
    </source>
</evidence>
<dbReference type="PROSITE" id="PS51781">
    <property type="entry name" value="SH3B"/>
    <property type="match status" value="1"/>
</dbReference>
<reference evidence="9 10" key="1">
    <citation type="submission" date="2017-04" db="EMBL/GenBank/DDBJ databases">
        <authorList>
            <person name="Afonso C.L."/>
            <person name="Miller P.J."/>
            <person name="Scott M.A."/>
            <person name="Spackman E."/>
            <person name="Goraichik I."/>
            <person name="Dimitrov K.M."/>
            <person name="Suarez D.L."/>
            <person name="Swayne D.E."/>
        </authorList>
    </citation>
    <scope>NUCLEOTIDE SEQUENCE [LARGE SCALE GENOMIC DNA]</scope>
    <source>
        <strain evidence="9 10">DSM 3385</strain>
    </source>
</reference>
<dbReference type="AlphaFoldDB" id="A0A1W1ZU74"/>
<evidence type="ECO:0000256" key="3">
    <source>
        <dbReference type="ARBA" id="ARBA00022729"/>
    </source>
</evidence>
<dbReference type="Pfam" id="PF08239">
    <property type="entry name" value="SH3_3"/>
    <property type="match status" value="1"/>
</dbReference>
<keyword evidence="4 7" id="KW-1133">Transmembrane helix</keyword>
<evidence type="ECO:0000259" key="8">
    <source>
        <dbReference type="PROSITE" id="PS51781"/>
    </source>
</evidence>
<evidence type="ECO:0000256" key="2">
    <source>
        <dbReference type="ARBA" id="ARBA00022692"/>
    </source>
</evidence>
<name>A0A1W1ZU74_9BACT</name>
<gene>
    <name evidence="9" type="ORF">SAMN02746065_103169</name>
</gene>
<dbReference type="EMBL" id="FWXY01000003">
    <property type="protein sequence ID" value="SMC51638.1"/>
    <property type="molecule type" value="Genomic_DNA"/>
</dbReference>
<dbReference type="GO" id="GO:0016020">
    <property type="term" value="C:membrane"/>
    <property type="evidence" value="ECO:0007669"/>
    <property type="project" value="UniProtKB-SubCell"/>
</dbReference>
<keyword evidence="10" id="KW-1185">Reference proteome</keyword>
<evidence type="ECO:0000256" key="1">
    <source>
        <dbReference type="ARBA" id="ARBA00004167"/>
    </source>
</evidence>